<reference evidence="2" key="2">
    <citation type="submission" date="2021-09" db="EMBL/GenBank/DDBJ databases">
        <authorList>
            <person name="Jia N."/>
            <person name="Wang J."/>
            <person name="Shi W."/>
            <person name="Du L."/>
            <person name="Sun Y."/>
            <person name="Zhan W."/>
            <person name="Jiang J."/>
            <person name="Wang Q."/>
            <person name="Zhang B."/>
            <person name="Ji P."/>
            <person name="Sakyi L.B."/>
            <person name="Cui X."/>
            <person name="Yuan T."/>
            <person name="Jiang B."/>
            <person name="Yang W."/>
            <person name="Lam T.T.-Y."/>
            <person name="Chang Q."/>
            <person name="Ding S."/>
            <person name="Wang X."/>
            <person name="Zhu J."/>
            <person name="Ruan X."/>
            <person name="Zhao L."/>
            <person name="Wei J."/>
            <person name="Que T."/>
            <person name="Du C."/>
            <person name="Cheng J."/>
            <person name="Dai P."/>
            <person name="Han X."/>
            <person name="Huang E."/>
            <person name="Gao Y."/>
            <person name="Liu J."/>
            <person name="Shao H."/>
            <person name="Ye R."/>
            <person name="Li L."/>
            <person name="Wei W."/>
            <person name="Wang X."/>
            <person name="Wang C."/>
            <person name="Huo Q."/>
            <person name="Li W."/>
            <person name="Guo W."/>
            <person name="Chen H."/>
            <person name="Chen S."/>
            <person name="Zhou L."/>
            <person name="Zhou L."/>
            <person name="Ni X."/>
            <person name="Tian J."/>
            <person name="Zhou Y."/>
            <person name="Sheng Y."/>
            <person name="Liu T."/>
            <person name="Pan Y."/>
            <person name="Xia L."/>
            <person name="Li J."/>
            <person name="Zhao F."/>
            <person name="Cao W."/>
        </authorList>
    </citation>
    <scope>NUCLEOTIDE SEQUENCE</scope>
    <source>
        <strain evidence="2">Rmic-2018</strain>
        <tissue evidence="2">Larvae</tissue>
    </source>
</reference>
<sequence>MRSSSLLFQGGRVWAFGTGGCVPVSLLLDTCSEQTFILKDTLQQLRLSCTRTNEVDVFTFGRSNHPQHYQYRRINVTLCGRMELIDVDLEALELPGDALKHCLERSSLSYEKLITGPVEVEAIINCHPLIQLCEQAENAQALTPSHFLTGKRVVELRASISGSLPDSTAHELRRRVRRTDKLLHRLWTRLEKEYLLLLRSAHHCQPSSSSQLHVGDLVVVRDDNVSALQWKLGRVVEVFPDREGLERYFKIAFLNARRVIAPLNG</sequence>
<dbReference type="VEuPathDB" id="VectorBase:LOC119187150"/>
<dbReference type="Pfam" id="PF18701">
    <property type="entry name" value="DUF5641"/>
    <property type="match status" value="1"/>
</dbReference>
<dbReference type="EMBL" id="JABSTU010000006">
    <property type="protein sequence ID" value="KAH8027001.1"/>
    <property type="molecule type" value="Genomic_DNA"/>
</dbReference>
<keyword evidence="3" id="KW-1185">Reference proteome</keyword>
<dbReference type="AlphaFoldDB" id="A0A9J6DYR0"/>
<organism evidence="2 3">
    <name type="scientific">Rhipicephalus microplus</name>
    <name type="common">Cattle tick</name>
    <name type="synonym">Boophilus microplus</name>
    <dbReference type="NCBI Taxonomy" id="6941"/>
    <lineage>
        <taxon>Eukaryota</taxon>
        <taxon>Metazoa</taxon>
        <taxon>Ecdysozoa</taxon>
        <taxon>Arthropoda</taxon>
        <taxon>Chelicerata</taxon>
        <taxon>Arachnida</taxon>
        <taxon>Acari</taxon>
        <taxon>Parasitiformes</taxon>
        <taxon>Ixodida</taxon>
        <taxon>Ixodoidea</taxon>
        <taxon>Ixodidae</taxon>
        <taxon>Rhipicephalinae</taxon>
        <taxon>Rhipicephalus</taxon>
        <taxon>Boophilus</taxon>
    </lineage>
</organism>
<name>A0A9J6DYR0_RHIMP</name>
<accession>A0A9J6DYR0</accession>
<dbReference type="VEuPathDB" id="VectorBase:LOC119159845"/>
<protein>
    <recommendedName>
        <fullName evidence="1">DUF5641 domain-containing protein</fullName>
    </recommendedName>
</protein>
<evidence type="ECO:0000259" key="1">
    <source>
        <dbReference type="Pfam" id="PF18701"/>
    </source>
</evidence>
<dbReference type="PANTHER" id="PTHR47331">
    <property type="entry name" value="PHD-TYPE DOMAIN-CONTAINING PROTEIN"/>
    <property type="match status" value="1"/>
</dbReference>
<evidence type="ECO:0000313" key="3">
    <source>
        <dbReference type="Proteomes" id="UP000821866"/>
    </source>
</evidence>
<comment type="caution">
    <text evidence="2">The sequence shown here is derived from an EMBL/GenBank/DDBJ whole genome shotgun (WGS) entry which is preliminary data.</text>
</comment>
<feature type="domain" description="DUF5641" evidence="1">
    <location>
        <begin position="175"/>
        <end position="253"/>
    </location>
</feature>
<evidence type="ECO:0000313" key="2">
    <source>
        <dbReference type="EMBL" id="KAH8027001.1"/>
    </source>
</evidence>
<dbReference type="InterPro" id="IPR040676">
    <property type="entry name" value="DUF5641"/>
</dbReference>
<dbReference type="Proteomes" id="UP000821866">
    <property type="component" value="Chromosome 4"/>
</dbReference>
<gene>
    <name evidence="2" type="ORF">HPB51_001316</name>
</gene>
<proteinExistence type="predicted"/>
<reference evidence="2" key="1">
    <citation type="journal article" date="2020" name="Cell">
        <title>Large-Scale Comparative Analyses of Tick Genomes Elucidate Their Genetic Diversity and Vector Capacities.</title>
        <authorList>
            <consortium name="Tick Genome and Microbiome Consortium (TIGMIC)"/>
            <person name="Jia N."/>
            <person name="Wang J."/>
            <person name="Shi W."/>
            <person name="Du L."/>
            <person name="Sun Y."/>
            <person name="Zhan W."/>
            <person name="Jiang J.F."/>
            <person name="Wang Q."/>
            <person name="Zhang B."/>
            <person name="Ji P."/>
            <person name="Bell-Sakyi L."/>
            <person name="Cui X.M."/>
            <person name="Yuan T.T."/>
            <person name="Jiang B.G."/>
            <person name="Yang W.F."/>
            <person name="Lam T.T."/>
            <person name="Chang Q.C."/>
            <person name="Ding S.J."/>
            <person name="Wang X.J."/>
            <person name="Zhu J.G."/>
            <person name="Ruan X.D."/>
            <person name="Zhao L."/>
            <person name="Wei J.T."/>
            <person name="Ye R.Z."/>
            <person name="Que T.C."/>
            <person name="Du C.H."/>
            <person name="Zhou Y.H."/>
            <person name="Cheng J.X."/>
            <person name="Dai P.F."/>
            <person name="Guo W.B."/>
            <person name="Han X.H."/>
            <person name="Huang E.J."/>
            <person name="Li L.F."/>
            <person name="Wei W."/>
            <person name="Gao Y.C."/>
            <person name="Liu J.Z."/>
            <person name="Shao H.Z."/>
            <person name="Wang X."/>
            <person name="Wang C.C."/>
            <person name="Yang T.C."/>
            <person name="Huo Q.B."/>
            <person name="Li W."/>
            <person name="Chen H.Y."/>
            <person name="Chen S.E."/>
            <person name="Zhou L.G."/>
            <person name="Ni X.B."/>
            <person name="Tian J.H."/>
            <person name="Sheng Y."/>
            <person name="Liu T."/>
            <person name="Pan Y.S."/>
            <person name="Xia L.Y."/>
            <person name="Li J."/>
            <person name="Zhao F."/>
            <person name="Cao W.C."/>
        </authorList>
    </citation>
    <scope>NUCLEOTIDE SEQUENCE</scope>
    <source>
        <strain evidence="2">Rmic-2018</strain>
    </source>
</reference>